<name>A0ABW0X1Q2_9ACTN</name>
<keyword evidence="2" id="KW-1185">Reference proteome</keyword>
<comment type="caution">
    <text evidence="1">The sequence shown here is derived from an EMBL/GenBank/DDBJ whole genome shotgun (WGS) entry which is preliminary data.</text>
</comment>
<dbReference type="RefSeq" id="WP_380226149.1">
    <property type="nucleotide sequence ID" value="NZ_JBHSOF010000017.1"/>
</dbReference>
<dbReference type="EMBL" id="JBHSOF010000017">
    <property type="protein sequence ID" value="MFC5664453.1"/>
    <property type="molecule type" value="Genomic_DNA"/>
</dbReference>
<proteinExistence type="predicted"/>
<dbReference type="Proteomes" id="UP001595975">
    <property type="component" value="Unassembled WGS sequence"/>
</dbReference>
<evidence type="ECO:0000313" key="2">
    <source>
        <dbReference type="Proteomes" id="UP001595975"/>
    </source>
</evidence>
<evidence type="ECO:0000313" key="1">
    <source>
        <dbReference type="EMBL" id="MFC5664453.1"/>
    </source>
</evidence>
<gene>
    <name evidence="1" type="ORF">ACFP3U_15850</name>
</gene>
<protein>
    <submittedName>
        <fullName evidence="1">Uncharacterized protein</fullName>
    </submittedName>
</protein>
<reference evidence="2" key="1">
    <citation type="journal article" date="2019" name="Int. J. Syst. Evol. Microbiol.">
        <title>The Global Catalogue of Microorganisms (GCM) 10K type strain sequencing project: providing services to taxonomists for standard genome sequencing and annotation.</title>
        <authorList>
            <consortium name="The Broad Institute Genomics Platform"/>
            <consortium name="The Broad Institute Genome Sequencing Center for Infectious Disease"/>
            <person name="Wu L."/>
            <person name="Ma J."/>
        </authorList>
    </citation>
    <scope>NUCLEOTIDE SEQUENCE [LARGE SCALE GENOMIC DNA]</scope>
    <source>
        <strain evidence="2">CGMCC 4.1437</strain>
    </source>
</reference>
<accession>A0ABW0X1Q2</accession>
<organism evidence="1 2">
    <name type="scientific">Kitasatospora misakiensis</name>
    <dbReference type="NCBI Taxonomy" id="67330"/>
    <lineage>
        <taxon>Bacteria</taxon>
        <taxon>Bacillati</taxon>
        <taxon>Actinomycetota</taxon>
        <taxon>Actinomycetes</taxon>
        <taxon>Kitasatosporales</taxon>
        <taxon>Streptomycetaceae</taxon>
        <taxon>Kitasatospora</taxon>
    </lineage>
</organism>
<sequence length="76" mass="9006">MTLSATEQARYEVREIGPKSPHFRSLVCWGVWDLVKKDYVRWSHGLREVRRFYIQKAAEMHRDHLHNSNADPTQVA</sequence>